<evidence type="ECO:0000313" key="11">
    <source>
        <dbReference type="Proteomes" id="UP000095284"/>
    </source>
</evidence>
<feature type="transmembrane region" description="Helical" evidence="9">
    <location>
        <begin position="12"/>
        <end position="30"/>
    </location>
</feature>
<dbReference type="GO" id="GO:0098794">
    <property type="term" value="C:postsynapse"/>
    <property type="evidence" value="ECO:0007669"/>
    <property type="project" value="TreeGrafter"/>
</dbReference>
<evidence type="ECO:0000313" key="12">
    <source>
        <dbReference type="WBParaSite" id="BXY_1328900.1"/>
    </source>
</evidence>
<evidence type="ECO:0000256" key="7">
    <source>
        <dbReference type="ARBA" id="ARBA00023065"/>
    </source>
</evidence>
<accession>A0A1I7SJR2</accession>
<dbReference type="InterPro" id="IPR004837">
    <property type="entry name" value="NaCa_Exmemb"/>
</dbReference>
<dbReference type="Proteomes" id="UP000095284">
    <property type="component" value="Unplaced"/>
</dbReference>
<dbReference type="WBParaSite" id="BXY_1328900.1">
    <property type="protein sequence ID" value="BXY_1328900.1"/>
    <property type="gene ID" value="BXY_1328900"/>
</dbReference>
<feature type="domain" description="Sodium/calcium exchanger membrane region" evidence="10">
    <location>
        <begin position="15"/>
        <end position="157"/>
    </location>
</feature>
<dbReference type="Gene3D" id="1.20.1420.30">
    <property type="entry name" value="NCX, central ion-binding region"/>
    <property type="match status" value="1"/>
</dbReference>
<dbReference type="InterPro" id="IPR044880">
    <property type="entry name" value="NCX_ion-bd_dom_sf"/>
</dbReference>
<dbReference type="PANTHER" id="PTHR11878:SF75">
    <property type="entry name" value="CALX-BETA DOMAIN-CONTAINING PROTEIN"/>
    <property type="match status" value="1"/>
</dbReference>
<keyword evidence="5 9" id="KW-0812">Transmembrane</keyword>
<name>A0A1I7SJR2_BURXY</name>
<evidence type="ECO:0000256" key="1">
    <source>
        <dbReference type="ARBA" id="ARBA00004127"/>
    </source>
</evidence>
<evidence type="ECO:0000256" key="5">
    <source>
        <dbReference type="ARBA" id="ARBA00022692"/>
    </source>
</evidence>
<evidence type="ECO:0000256" key="9">
    <source>
        <dbReference type="SAM" id="Phobius"/>
    </source>
</evidence>
<evidence type="ECO:0000256" key="4">
    <source>
        <dbReference type="ARBA" id="ARBA00022568"/>
    </source>
</evidence>
<dbReference type="PANTHER" id="PTHR11878">
    <property type="entry name" value="SODIUM/CALCIUM EXCHANGER"/>
    <property type="match status" value="1"/>
</dbReference>
<keyword evidence="2" id="KW-0813">Transport</keyword>
<keyword evidence="3" id="KW-0050">Antiport</keyword>
<reference evidence="12" key="1">
    <citation type="submission" date="2016-11" db="UniProtKB">
        <authorList>
            <consortium name="WormBaseParasite"/>
        </authorList>
    </citation>
    <scope>IDENTIFICATION</scope>
</reference>
<evidence type="ECO:0000256" key="6">
    <source>
        <dbReference type="ARBA" id="ARBA00022989"/>
    </source>
</evidence>
<dbReference type="AlphaFoldDB" id="A0A1I7SJR2"/>
<dbReference type="GO" id="GO:0098703">
    <property type="term" value="P:calcium ion import across plasma membrane"/>
    <property type="evidence" value="ECO:0007669"/>
    <property type="project" value="TreeGrafter"/>
</dbReference>
<dbReference type="Pfam" id="PF01699">
    <property type="entry name" value="Na_Ca_ex"/>
    <property type="match status" value="1"/>
</dbReference>
<dbReference type="eggNOG" id="KOG1306">
    <property type="taxonomic scope" value="Eukaryota"/>
</dbReference>
<dbReference type="GO" id="GO:0030424">
    <property type="term" value="C:axon"/>
    <property type="evidence" value="ECO:0007669"/>
    <property type="project" value="TreeGrafter"/>
</dbReference>
<keyword evidence="7" id="KW-0406">Ion transport</keyword>
<comment type="subcellular location">
    <subcellularLocation>
        <location evidence="1">Endomembrane system</location>
        <topology evidence="1">Multi-pass membrane protein</topology>
    </subcellularLocation>
</comment>
<keyword evidence="4" id="KW-0106">Calcium</keyword>
<keyword evidence="8 9" id="KW-0472">Membrane</keyword>
<evidence type="ECO:0000256" key="2">
    <source>
        <dbReference type="ARBA" id="ARBA00022448"/>
    </source>
</evidence>
<keyword evidence="4" id="KW-0109">Calcium transport</keyword>
<dbReference type="GO" id="GO:0012505">
    <property type="term" value="C:endomembrane system"/>
    <property type="evidence" value="ECO:0007669"/>
    <property type="project" value="UniProtKB-SubCell"/>
</dbReference>
<keyword evidence="6 9" id="KW-1133">Transmembrane helix</keyword>
<organism evidence="11 12">
    <name type="scientific">Bursaphelenchus xylophilus</name>
    <name type="common">Pinewood nematode worm</name>
    <name type="synonym">Aphelenchoides xylophilus</name>
    <dbReference type="NCBI Taxonomy" id="6326"/>
    <lineage>
        <taxon>Eukaryota</taxon>
        <taxon>Metazoa</taxon>
        <taxon>Ecdysozoa</taxon>
        <taxon>Nematoda</taxon>
        <taxon>Chromadorea</taxon>
        <taxon>Rhabditida</taxon>
        <taxon>Tylenchina</taxon>
        <taxon>Tylenchomorpha</taxon>
        <taxon>Aphelenchoidea</taxon>
        <taxon>Aphelenchoididae</taxon>
        <taxon>Bursaphelenchus</taxon>
    </lineage>
</organism>
<feature type="transmembrane region" description="Helical" evidence="9">
    <location>
        <begin position="105"/>
        <end position="125"/>
    </location>
</feature>
<dbReference type="GO" id="GO:0005432">
    <property type="term" value="F:calcium:sodium antiporter activity"/>
    <property type="evidence" value="ECO:0007669"/>
    <property type="project" value="TreeGrafter"/>
</dbReference>
<evidence type="ECO:0000259" key="10">
    <source>
        <dbReference type="Pfam" id="PF01699"/>
    </source>
</evidence>
<protein>
    <submittedName>
        <fullName evidence="12">Na_Ca_ex domain-containing protein</fullName>
    </submittedName>
</protein>
<feature type="transmembrane region" description="Helical" evidence="9">
    <location>
        <begin position="137"/>
        <end position="159"/>
    </location>
</feature>
<dbReference type="GO" id="GO:0042383">
    <property type="term" value="C:sarcolemma"/>
    <property type="evidence" value="ECO:0007669"/>
    <property type="project" value="TreeGrafter"/>
</dbReference>
<evidence type="ECO:0000256" key="8">
    <source>
        <dbReference type="ARBA" id="ARBA00023136"/>
    </source>
</evidence>
<evidence type="ECO:0000256" key="3">
    <source>
        <dbReference type="ARBA" id="ARBA00022449"/>
    </source>
</evidence>
<proteinExistence type="predicted"/>
<sequence length="165" mass="18384">DGITWYTRFFRAAIYLLAMIYLFMGVSIVADRFMAAIEVITSHEREVVVKKYNGEKTTILVRVWNETVSNLTLMALGSSAPEILLSIIEIVGNGFEAGDLGPGTIVGSAAFNLYIIIAVCMVSVPTGQIRKIERNDVFYVTVVWSTFAYIWLYLILAVFSPNVVE</sequence>
<dbReference type="InterPro" id="IPR051171">
    <property type="entry name" value="CaCA"/>
</dbReference>